<dbReference type="RefSeq" id="WP_316021417.1">
    <property type="nucleotide sequence ID" value="NZ_JAWDID010000082.1"/>
</dbReference>
<proteinExistence type="predicted"/>
<evidence type="ECO:0000313" key="3">
    <source>
        <dbReference type="Proteomes" id="UP001254257"/>
    </source>
</evidence>
<dbReference type="Proteomes" id="UP001254257">
    <property type="component" value="Unassembled WGS sequence"/>
</dbReference>
<keyword evidence="3" id="KW-1185">Reference proteome</keyword>
<accession>A0ABU3SG05</accession>
<evidence type="ECO:0000256" key="1">
    <source>
        <dbReference type="SAM" id="MobiDB-lite"/>
    </source>
</evidence>
<organism evidence="2 3">
    <name type="scientific">Bosea rubneri</name>
    <dbReference type="NCBI Taxonomy" id="3075434"/>
    <lineage>
        <taxon>Bacteria</taxon>
        <taxon>Pseudomonadati</taxon>
        <taxon>Pseudomonadota</taxon>
        <taxon>Alphaproteobacteria</taxon>
        <taxon>Hyphomicrobiales</taxon>
        <taxon>Boseaceae</taxon>
        <taxon>Bosea</taxon>
    </lineage>
</organism>
<feature type="compositionally biased region" description="Basic and acidic residues" evidence="1">
    <location>
        <begin position="41"/>
        <end position="54"/>
    </location>
</feature>
<sequence length="80" mass="8738">MLIENHDEYEAAAARANALSDAPEGSEAAEELAELVAALREWDARREPASEGQEHNPSPSTNQRPDDLPFSGLPRNLGRE</sequence>
<gene>
    <name evidence="2" type="ORF">RKE40_27865</name>
</gene>
<reference evidence="2 3" key="1">
    <citation type="submission" date="2023-09" db="EMBL/GenBank/DDBJ databases">
        <title>Whole genome shotgun sequencing (WGS) of Bosea sp. ZW T0_25, isolated from stored onions (Allium cepa).</title>
        <authorList>
            <person name="Stoll D.A."/>
            <person name="Huch M."/>
        </authorList>
    </citation>
    <scope>NUCLEOTIDE SEQUENCE [LARGE SCALE GENOMIC DNA]</scope>
    <source>
        <strain evidence="2 3">ZW T0_25</strain>
    </source>
</reference>
<feature type="region of interest" description="Disordered" evidence="1">
    <location>
        <begin position="41"/>
        <end position="80"/>
    </location>
</feature>
<evidence type="ECO:0000313" key="2">
    <source>
        <dbReference type="EMBL" id="MDU0343718.1"/>
    </source>
</evidence>
<comment type="caution">
    <text evidence="2">The sequence shown here is derived from an EMBL/GenBank/DDBJ whole genome shotgun (WGS) entry which is preliminary data.</text>
</comment>
<protein>
    <submittedName>
        <fullName evidence="2">Uncharacterized protein</fullName>
    </submittedName>
</protein>
<name>A0ABU3SG05_9HYPH</name>
<dbReference type="EMBL" id="JAWDID010000082">
    <property type="protein sequence ID" value="MDU0343718.1"/>
    <property type="molecule type" value="Genomic_DNA"/>
</dbReference>